<reference evidence="2 3" key="1">
    <citation type="submission" date="2022-07" db="EMBL/GenBank/DDBJ databases">
        <title>Fecal culturing of patients with breast cancer.</title>
        <authorList>
            <person name="Teng N.M.Y."/>
            <person name="Kiu R."/>
            <person name="Evans R."/>
            <person name="Baker D.J."/>
            <person name="Zenner C."/>
            <person name="Robinson S.D."/>
            <person name="Hall L.J."/>
        </authorList>
    </citation>
    <scope>NUCLEOTIDE SEQUENCE [LARGE SCALE GENOMIC DNA]</scope>
    <source>
        <strain evidence="2 3">LH1063</strain>
    </source>
</reference>
<gene>
    <name evidence="2" type="ORF">NMU02_12655</name>
</gene>
<evidence type="ECO:0000313" key="2">
    <source>
        <dbReference type="EMBL" id="MCP9612942.1"/>
    </source>
</evidence>
<name>A0ABT1MJY8_9BACT</name>
<dbReference type="Proteomes" id="UP001205603">
    <property type="component" value="Unassembled WGS sequence"/>
</dbReference>
<accession>A0ABT1MJY8</accession>
<comment type="caution">
    <text evidence="2">The sequence shown here is derived from an EMBL/GenBank/DDBJ whole genome shotgun (WGS) entry which is preliminary data.</text>
</comment>
<dbReference type="RefSeq" id="WP_255028324.1">
    <property type="nucleotide sequence ID" value="NZ_JANDHW010000017.1"/>
</dbReference>
<evidence type="ECO:0000313" key="3">
    <source>
        <dbReference type="Proteomes" id="UP001205603"/>
    </source>
</evidence>
<dbReference type="InterPro" id="IPR025049">
    <property type="entry name" value="Mfa-like_1"/>
</dbReference>
<feature type="signal peptide" evidence="1">
    <location>
        <begin position="1"/>
        <end position="24"/>
    </location>
</feature>
<proteinExistence type="predicted"/>
<dbReference type="EMBL" id="JANDHW010000017">
    <property type="protein sequence ID" value="MCP9612942.1"/>
    <property type="molecule type" value="Genomic_DNA"/>
</dbReference>
<organism evidence="2 3">
    <name type="scientific">Coprobacter tertius</name>
    <dbReference type="NCBI Taxonomy" id="2944915"/>
    <lineage>
        <taxon>Bacteria</taxon>
        <taxon>Pseudomonadati</taxon>
        <taxon>Bacteroidota</taxon>
        <taxon>Bacteroidia</taxon>
        <taxon>Bacteroidales</taxon>
        <taxon>Barnesiellaceae</taxon>
        <taxon>Coprobacter</taxon>
    </lineage>
</organism>
<sequence>MNRKINLLSFAVALVTLLYLPAVSCVENFSNEPDVDTGGTGKLVPLRFSALVSGAGETSPPPVESKTVNQNTTGSMGYMGMIIQQSPGGGDVFPGSQELRVKTYGYLDDSYWLYMTNTPGVTGDIHPMCYAGKTIRVTAYGNIMDFGPIGIDGFPFDFRGNLKDDVIQQDYLYCDTTYVVPSNEKPIELKMKHAFAHIRINVTKSLDKDTHTLSQVALDNMGDVWIKRKGYIDPATGDTVSGAAHPELRSQAGPLSYSGLNVALSSTTKQTYDFFVPAFMSDTLKDETVVIALTVNGKKKIFPLRRNHLNHEARNGKDYYGFAQGYINTYDVVYDNTAMRLILTDWNTVNRDGDFGIPPTGVKGIRLNGSDMTSNSMWNTYPTWGFAPSGTYDSWLSTVALGNNGIYIDGTKRITSMYSDTWKTYAGDVNVYEDEKPVMDFFMTQENVSTIPVPWEGSDGALIAKELCRKYRGGGFTNWRLPRASEWRMLVASQGFHSGVWNSLNLESGNEGSVTETFWSATEAEAAKAWTAYAQRFSNRPVIRIYLDARDKKTTLASVRCVRDTKK</sequence>
<keyword evidence="1" id="KW-0732">Signal</keyword>
<evidence type="ECO:0000256" key="1">
    <source>
        <dbReference type="SAM" id="SignalP"/>
    </source>
</evidence>
<dbReference type="Pfam" id="PF13149">
    <property type="entry name" value="Mfa_like_1"/>
    <property type="match status" value="1"/>
</dbReference>
<feature type="chain" id="PRO_5045170031" evidence="1">
    <location>
        <begin position="25"/>
        <end position="567"/>
    </location>
</feature>
<keyword evidence="3" id="KW-1185">Reference proteome</keyword>
<protein>
    <submittedName>
        <fullName evidence="2">Fimbrillin family protein</fullName>
    </submittedName>
</protein>